<dbReference type="GO" id="GO:0005524">
    <property type="term" value="F:ATP binding"/>
    <property type="evidence" value="ECO:0007669"/>
    <property type="project" value="UniProtKB-KW"/>
</dbReference>
<evidence type="ECO:0000313" key="8">
    <source>
        <dbReference type="Proteomes" id="UP001562425"/>
    </source>
</evidence>
<keyword evidence="3" id="KW-0547">Nucleotide-binding</keyword>
<dbReference type="PANTHER" id="PTHR24342:SF20">
    <property type="entry name" value="MYOSIN LIGHT CHAIN KINASE, SMOOTH MUSCLE"/>
    <property type="match status" value="1"/>
</dbReference>
<feature type="domain" description="Protein kinase" evidence="6">
    <location>
        <begin position="1"/>
        <end position="112"/>
    </location>
</feature>
<evidence type="ECO:0000256" key="2">
    <source>
        <dbReference type="ARBA" id="ARBA00022679"/>
    </source>
</evidence>
<comment type="caution">
    <text evidence="7">The sequence shown here is derived from an EMBL/GenBank/DDBJ whole genome shotgun (WGS) entry which is preliminary data.</text>
</comment>
<keyword evidence="4" id="KW-0418">Kinase</keyword>
<dbReference type="GO" id="GO:0004674">
    <property type="term" value="F:protein serine/threonine kinase activity"/>
    <property type="evidence" value="ECO:0007669"/>
    <property type="project" value="UniProtKB-KW"/>
</dbReference>
<dbReference type="Pfam" id="PF00069">
    <property type="entry name" value="Pkinase"/>
    <property type="match status" value="1"/>
</dbReference>
<reference evidence="7 8" key="1">
    <citation type="submission" date="2024-05" db="EMBL/GenBank/DDBJ databases">
        <title>Culex pipiens pipiens assembly and annotation.</title>
        <authorList>
            <person name="Alout H."/>
            <person name="Durand T."/>
        </authorList>
    </citation>
    <scope>NUCLEOTIDE SEQUENCE [LARGE SCALE GENOMIC DNA]</scope>
    <source>
        <strain evidence="7">HA-2024</strain>
        <tissue evidence="7">Whole body</tissue>
    </source>
</reference>
<dbReference type="SUPFAM" id="SSF56112">
    <property type="entry name" value="Protein kinase-like (PK-like)"/>
    <property type="match status" value="1"/>
</dbReference>
<evidence type="ECO:0000256" key="1">
    <source>
        <dbReference type="ARBA" id="ARBA00022527"/>
    </source>
</evidence>
<proteinExistence type="predicted"/>
<name>A0ABD1DJW9_CULPP</name>
<dbReference type="EMBL" id="JBEHCU010005811">
    <property type="protein sequence ID" value="KAL1398684.1"/>
    <property type="molecule type" value="Genomic_DNA"/>
</dbReference>
<dbReference type="InterPro" id="IPR011009">
    <property type="entry name" value="Kinase-like_dom_sf"/>
</dbReference>
<keyword evidence="5" id="KW-0067">ATP-binding</keyword>
<gene>
    <name evidence="7" type="ORF">pipiens_008766</name>
</gene>
<organism evidence="7 8">
    <name type="scientific">Culex pipiens pipiens</name>
    <name type="common">Northern house mosquito</name>
    <dbReference type="NCBI Taxonomy" id="38569"/>
    <lineage>
        <taxon>Eukaryota</taxon>
        <taxon>Metazoa</taxon>
        <taxon>Ecdysozoa</taxon>
        <taxon>Arthropoda</taxon>
        <taxon>Hexapoda</taxon>
        <taxon>Insecta</taxon>
        <taxon>Pterygota</taxon>
        <taxon>Neoptera</taxon>
        <taxon>Endopterygota</taxon>
        <taxon>Diptera</taxon>
        <taxon>Nematocera</taxon>
        <taxon>Culicoidea</taxon>
        <taxon>Culicidae</taxon>
        <taxon>Culicinae</taxon>
        <taxon>Culicini</taxon>
        <taxon>Culex</taxon>
        <taxon>Culex</taxon>
    </lineage>
</organism>
<dbReference type="InterPro" id="IPR000719">
    <property type="entry name" value="Prot_kinase_dom"/>
</dbReference>
<dbReference type="PROSITE" id="PS50011">
    <property type="entry name" value="PROTEIN_KINASE_DOM"/>
    <property type="match status" value="1"/>
</dbReference>
<dbReference type="PANTHER" id="PTHR24342">
    <property type="entry name" value="SERINE/THREONINE-PROTEIN KINASE 17"/>
    <property type="match status" value="1"/>
</dbReference>
<evidence type="ECO:0000256" key="5">
    <source>
        <dbReference type="ARBA" id="ARBA00022840"/>
    </source>
</evidence>
<accession>A0ABD1DJW9</accession>
<protein>
    <recommendedName>
        <fullName evidence="6">Protein kinase domain-containing protein</fullName>
    </recommendedName>
</protein>
<keyword evidence="8" id="KW-1185">Reference proteome</keyword>
<evidence type="ECO:0000256" key="3">
    <source>
        <dbReference type="ARBA" id="ARBA00022741"/>
    </source>
</evidence>
<dbReference type="Proteomes" id="UP001562425">
    <property type="component" value="Unassembled WGS sequence"/>
</dbReference>
<evidence type="ECO:0000313" key="7">
    <source>
        <dbReference type="EMBL" id="KAL1398684.1"/>
    </source>
</evidence>
<evidence type="ECO:0000259" key="6">
    <source>
        <dbReference type="PROSITE" id="PS50011"/>
    </source>
</evidence>
<sequence>MILGFILEMQSEDNECHEIKIIDFGLAQRLSPDTSVRVLLGTAEFVPPEIINYEPIGLQSDMWSIGVICYVLLSGLSPFMGENDVDTFNNITGAEYDFDDDAFQIEKMAENR</sequence>
<keyword evidence="1" id="KW-0723">Serine/threonine-protein kinase</keyword>
<dbReference type="AlphaFoldDB" id="A0ABD1DJW9"/>
<evidence type="ECO:0000256" key="4">
    <source>
        <dbReference type="ARBA" id="ARBA00022777"/>
    </source>
</evidence>
<keyword evidence="2" id="KW-0808">Transferase</keyword>
<dbReference type="Gene3D" id="1.10.510.10">
    <property type="entry name" value="Transferase(Phosphotransferase) domain 1"/>
    <property type="match status" value="1"/>
</dbReference>